<protein>
    <recommendedName>
        <fullName evidence="3">Methyltransferase FkbM domain-containing protein</fullName>
    </recommendedName>
</protein>
<proteinExistence type="predicted"/>
<organism evidence="1 2">
    <name type="scientific">Candidatus Ordinivivax streblomastigis</name>
    <dbReference type="NCBI Taxonomy" id="2540710"/>
    <lineage>
        <taxon>Bacteria</taxon>
        <taxon>Pseudomonadati</taxon>
        <taxon>Bacteroidota</taxon>
        <taxon>Bacteroidia</taxon>
        <taxon>Bacteroidales</taxon>
        <taxon>Candidatus Ordinivivax</taxon>
    </lineage>
</organism>
<evidence type="ECO:0000313" key="1">
    <source>
        <dbReference type="EMBL" id="KAA6302018.1"/>
    </source>
</evidence>
<comment type="caution">
    <text evidence="1">The sequence shown here is derived from an EMBL/GenBank/DDBJ whole genome shotgun (WGS) entry which is preliminary data.</text>
</comment>
<evidence type="ECO:0000313" key="2">
    <source>
        <dbReference type="Proteomes" id="UP000324575"/>
    </source>
</evidence>
<dbReference type="Proteomes" id="UP000324575">
    <property type="component" value="Unassembled WGS sequence"/>
</dbReference>
<reference evidence="1 2" key="1">
    <citation type="submission" date="2019-03" db="EMBL/GenBank/DDBJ databases">
        <title>Single cell metagenomics reveals metabolic interactions within the superorganism composed of flagellate Streblomastix strix and complex community of Bacteroidetes bacteria on its surface.</title>
        <authorList>
            <person name="Treitli S.C."/>
            <person name="Kolisko M."/>
            <person name="Husnik F."/>
            <person name="Keeling P."/>
            <person name="Hampl V."/>
        </authorList>
    </citation>
    <scope>NUCLEOTIDE SEQUENCE [LARGE SCALE GENOMIC DNA]</scope>
    <source>
        <strain evidence="1">St1</strain>
    </source>
</reference>
<sequence length="285" mass="33299">MVKKVVKEIRKFWWFGFWQKGEYILDNLHQQRCQRNDDDYEVKRKVENPIYLDRFGYKVYSQNDEDGIIEEIFNRIGHTNKKFVEIGVQNGLESNGHFLLHKGWQGLWIDGDKKMVAELRSLFKGPIEKEQLVALNSFIALDNINQVVGVDGNYNGEIDLLSIDIDGNDYWIWNEIKCIDPRVVVIEYNAKFPPTHEWVMEYDAKHIWQLDDEHGASLKSLELLGEKLGYQLVGTNVRGVNAFFVKKELCKDLFPQPATAENLYNPARWNLQYISGHPSKKYIGK</sequence>
<evidence type="ECO:0008006" key="3">
    <source>
        <dbReference type="Google" id="ProtNLM"/>
    </source>
</evidence>
<gene>
    <name evidence="1" type="ORF">EZS26_001834</name>
</gene>
<dbReference type="EMBL" id="SNRX01000011">
    <property type="protein sequence ID" value="KAA6302018.1"/>
    <property type="molecule type" value="Genomic_DNA"/>
</dbReference>
<dbReference type="AlphaFoldDB" id="A0A5M8P0V1"/>
<accession>A0A5M8P0V1</accession>
<name>A0A5M8P0V1_9BACT</name>